<evidence type="ECO:0000256" key="1">
    <source>
        <dbReference type="SAM" id="Phobius"/>
    </source>
</evidence>
<dbReference type="AlphaFoldDB" id="A0A222MY96"/>
<dbReference type="RefSeq" id="WP_094325310.1">
    <property type="nucleotide sequence ID" value="NZ_CP022347.1"/>
</dbReference>
<dbReference type="Gene3D" id="3.30.70.60">
    <property type="match status" value="1"/>
</dbReference>
<dbReference type="EMBL" id="CP022347">
    <property type="protein sequence ID" value="ASQ30556.1"/>
    <property type="molecule type" value="Genomic_DNA"/>
</dbReference>
<dbReference type="InterPro" id="IPR014717">
    <property type="entry name" value="Transl_elong_EF1B/ribsomal_bS6"/>
</dbReference>
<keyword evidence="1" id="KW-1133">Transmembrane helix</keyword>
<keyword evidence="1" id="KW-0472">Membrane</keyword>
<dbReference type="Proteomes" id="UP000201169">
    <property type="component" value="Chromosome"/>
</dbReference>
<organism evidence="2 3">
    <name type="scientific">Campylobacter avium LMG 24591</name>
    <dbReference type="NCBI Taxonomy" id="522484"/>
    <lineage>
        <taxon>Bacteria</taxon>
        <taxon>Pseudomonadati</taxon>
        <taxon>Campylobacterota</taxon>
        <taxon>Epsilonproteobacteria</taxon>
        <taxon>Campylobacterales</taxon>
        <taxon>Campylobacteraceae</taxon>
        <taxon>Campylobacter</taxon>
    </lineage>
</organism>
<feature type="transmembrane region" description="Helical" evidence="1">
    <location>
        <begin position="18"/>
        <end position="35"/>
    </location>
</feature>
<keyword evidence="3" id="KW-1185">Reference proteome</keyword>
<name>A0A222MY96_9BACT</name>
<protein>
    <submittedName>
        <fullName evidence="2">Uncharacterized protein</fullName>
    </submittedName>
</protein>
<keyword evidence="1" id="KW-0812">Transmembrane</keyword>
<evidence type="ECO:0000313" key="2">
    <source>
        <dbReference type="EMBL" id="ASQ30556.1"/>
    </source>
</evidence>
<reference evidence="2 3" key="1">
    <citation type="submission" date="2017-07" db="EMBL/GenBank/DDBJ databases">
        <title>Analysis of two Campylobacter avium genomes and identification of a novel hippuricase gene.</title>
        <authorList>
            <person name="Miller W.G."/>
            <person name="Chapman M.H."/>
            <person name="Yee E."/>
            <person name="Revez J."/>
            <person name="Bono J.L."/>
            <person name="Rossi M."/>
        </authorList>
    </citation>
    <scope>NUCLEOTIDE SEQUENCE [LARGE SCALE GENOMIC DNA]</scope>
    <source>
        <strain evidence="2 3">LMG 24591</strain>
    </source>
</reference>
<accession>A0A222MY96</accession>
<gene>
    <name evidence="2" type="ORF">CAV_0895</name>
</gene>
<dbReference type="KEGG" id="cavi:CAV_0895"/>
<evidence type="ECO:0000313" key="3">
    <source>
        <dbReference type="Proteomes" id="UP000201169"/>
    </source>
</evidence>
<proteinExistence type="predicted"/>
<sequence>MSEKIAYYLNKLNNREKALLAVLNIIFAVFLALYFQDDSKNLNDTTNLKDLQANLSEQREKIEDLNSILKHFRPSYKNILDELYSLAQQHSLAFLSIKNSSNQEKYINKYTILIELESDFSKIIYFIQALQGSKYVFLMPEISLNKEENLLKAQIKLELLSLKD</sequence>